<gene>
    <name evidence="1" type="ORF">FB475_3232</name>
</gene>
<reference evidence="1 2" key="1">
    <citation type="submission" date="2019-06" db="EMBL/GenBank/DDBJ databases">
        <title>Sequencing the genomes of 1000 actinobacteria strains.</title>
        <authorList>
            <person name="Klenk H.-P."/>
        </authorList>
    </citation>
    <scope>NUCLEOTIDE SEQUENCE [LARGE SCALE GENOMIC DNA]</scope>
    <source>
        <strain evidence="1 2">DSM 17305</strain>
    </source>
</reference>
<organism evidence="1 2">
    <name type="scientific">Kribbella jejuensis</name>
    <dbReference type="NCBI Taxonomy" id="236068"/>
    <lineage>
        <taxon>Bacteria</taxon>
        <taxon>Bacillati</taxon>
        <taxon>Actinomycetota</taxon>
        <taxon>Actinomycetes</taxon>
        <taxon>Propionibacteriales</taxon>
        <taxon>Kribbellaceae</taxon>
        <taxon>Kribbella</taxon>
    </lineage>
</organism>
<comment type="caution">
    <text evidence="1">The sequence shown here is derived from an EMBL/GenBank/DDBJ whole genome shotgun (WGS) entry which is preliminary data.</text>
</comment>
<dbReference type="SUPFAM" id="SSF46785">
    <property type="entry name" value="Winged helix' DNA-binding domain"/>
    <property type="match status" value="1"/>
</dbReference>
<accession>A0A542EUR3</accession>
<dbReference type="Gene3D" id="1.10.10.10">
    <property type="entry name" value="Winged helix-like DNA-binding domain superfamily/Winged helix DNA-binding domain"/>
    <property type="match status" value="1"/>
</dbReference>
<protein>
    <recommendedName>
        <fullName evidence="3">DNA-binding MarR family transcriptional regulator</fullName>
    </recommendedName>
</protein>
<dbReference type="InterPro" id="IPR036390">
    <property type="entry name" value="WH_DNA-bd_sf"/>
</dbReference>
<dbReference type="AlphaFoldDB" id="A0A542EUR3"/>
<dbReference type="Proteomes" id="UP000316298">
    <property type="component" value="Unassembled WGS sequence"/>
</dbReference>
<sequence>MLIDMYMSDDNKPIGWWLKEVDRLLESSFERLLADDGLTRRQWQALNAAAGDQTIAEALAPFLHGDPAALAAVTNPLVEREWLTGDELTAAGSHALEDLTVKVQAQRRRITAGITDEEYVATVDVLRRMANNLVWRLRV</sequence>
<keyword evidence="2" id="KW-1185">Reference proteome</keyword>
<dbReference type="InterPro" id="IPR036388">
    <property type="entry name" value="WH-like_DNA-bd_sf"/>
</dbReference>
<name>A0A542EUR3_9ACTN</name>
<dbReference type="EMBL" id="VFMM01000001">
    <property type="protein sequence ID" value="TQJ19075.1"/>
    <property type="molecule type" value="Genomic_DNA"/>
</dbReference>
<evidence type="ECO:0000313" key="1">
    <source>
        <dbReference type="EMBL" id="TQJ19075.1"/>
    </source>
</evidence>
<evidence type="ECO:0000313" key="2">
    <source>
        <dbReference type="Proteomes" id="UP000316298"/>
    </source>
</evidence>
<proteinExistence type="predicted"/>
<evidence type="ECO:0008006" key="3">
    <source>
        <dbReference type="Google" id="ProtNLM"/>
    </source>
</evidence>